<dbReference type="InterPro" id="IPR014710">
    <property type="entry name" value="RmlC-like_jellyroll"/>
</dbReference>
<feature type="domain" description="Homeobox" evidence="5">
    <location>
        <begin position="216"/>
        <end position="295"/>
    </location>
</feature>
<sequence>MSSRGDTDDPSRKADAEARANDSNAEATKRNAVVFAQRSSFAPLHPRACTREKELAAAGCGPRGKRKTLSPLPLNQSEGADADAAARQTSSSTSHQSQGGLMNGSDAAMALHPQHSPHPHRHLAAVAEQEGGSPLSPPKRSKSDPAIASEHQQQDGAAFPPPHHHHHHGGHAVGSESGASQSRSHSPSGQQRAAKLAKSSSELNISNKSSAEAQPPQLARQVNRFSQEELEYLDRKFQEHPTPNVQQREQMAADLSRRRMVSEYESIRGQGWPTELTQVQIKYWFDHQRRKIKKQRLSQQQQQQQHQQHFLDQGGMPPHVALMNGYSMQAAARAAAVAHAGVGIGVAGMGGPAGRTNTPPPPRMAFSPTPPPPPGLAPMGYNVHAATTAAYGTHPYMQQPAQPPHNPLKRESGLVAASEAMLPGAAAGGPPHVGARTSPTGVLPAVSSTQALNGFAPSGLPAVTQFPTTMAMGPVGGNPAPSLPQVSAPPPLPRPGTLPNPTGLGNPQAPSQVPGAQDMWPSNQSTALIQLWHALSLQNNGQMLQQFKVQQYQPNELILQRNVQLDKGIFVLRGNLRVLTYGSAEDSDEAPLYSAVVNEGSFIGKPNINQESGGMMIQAQTQCFLALVDQQ</sequence>
<dbReference type="CDD" id="cd00086">
    <property type="entry name" value="homeodomain"/>
    <property type="match status" value="1"/>
</dbReference>
<comment type="subcellular location">
    <subcellularLocation>
        <location evidence="1 2">Nucleus</location>
    </subcellularLocation>
</comment>
<feature type="DNA-binding region" description="Homeobox" evidence="1">
    <location>
        <begin position="218"/>
        <end position="296"/>
    </location>
</feature>
<evidence type="ECO:0000259" key="4">
    <source>
        <dbReference type="PROSITE" id="PS50042"/>
    </source>
</evidence>
<evidence type="ECO:0000256" key="3">
    <source>
        <dbReference type="SAM" id="MobiDB-lite"/>
    </source>
</evidence>
<dbReference type="Pfam" id="PF00046">
    <property type="entry name" value="Homeodomain"/>
    <property type="match status" value="1"/>
</dbReference>
<dbReference type="InterPro" id="IPR001356">
    <property type="entry name" value="HD"/>
</dbReference>
<gene>
    <name evidence="6" type="ORF">CLAU1311_LOCUS6298</name>
</gene>
<dbReference type="SMART" id="SM00389">
    <property type="entry name" value="HOX"/>
    <property type="match status" value="1"/>
</dbReference>
<evidence type="ECO:0000259" key="5">
    <source>
        <dbReference type="PROSITE" id="PS50071"/>
    </source>
</evidence>
<dbReference type="GO" id="GO:0003677">
    <property type="term" value="F:DNA binding"/>
    <property type="evidence" value="ECO:0007669"/>
    <property type="project" value="UniProtKB-UniRule"/>
</dbReference>
<keyword evidence="1 2" id="KW-0539">Nucleus</keyword>
<proteinExistence type="predicted"/>
<dbReference type="InterPro" id="IPR018490">
    <property type="entry name" value="cNMP-bd_dom_sf"/>
</dbReference>
<evidence type="ECO:0000256" key="1">
    <source>
        <dbReference type="PROSITE-ProRule" id="PRU00108"/>
    </source>
</evidence>
<keyword evidence="1 2" id="KW-0238">DNA-binding</keyword>
<feature type="compositionally biased region" description="Pro residues" evidence="3">
    <location>
        <begin position="487"/>
        <end position="498"/>
    </location>
</feature>
<feature type="compositionally biased region" description="Low complexity" evidence="3">
    <location>
        <begin position="198"/>
        <end position="210"/>
    </location>
</feature>
<protein>
    <recommendedName>
        <fullName evidence="7">Homeobox domain-containing protein</fullName>
    </recommendedName>
</protein>
<keyword evidence="1 2" id="KW-0371">Homeobox</keyword>
<feature type="domain" description="Cyclic nucleotide-binding" evidence="4">
    <location>
        <begin position="531"/>
        <end position="605"/>
    </location>
</feature>
<feature type="compositionally biased region" description="Basic and acidic residues" evidence="3">
    <location>
        <begin position="1"/>
        <end position="20"/>
    </location>
</feature>
<evidence type="ECO:0000313" key="6">
    <source>
        <dbReference type="EMBL" id="CAE0023163.1"/>
    </source>
</evidence>
<feature type="region of interest" description="Disordered" evidence="3">
    <location>
        <begin position="473"/>
        <end position="516"/>
    </location>
</feature>
<dbReference type="AlphaFoldDB" id="A0A7S2Z5B8"/>
<feature type="compositionally biased region" description="Polar residues" evidence="3">
    <location>
        <begin position="177"/>
        <end position="191"/>
    </location>
</feature>
<feature type="compositionally biased region" description="Low complexity" evidence="3">
    <location>
        <begin position="82"/>
        <end position="98"/>
    </location>
</feature>
<dbReference type="PROSITE" id="PS50042">
    <property type="entry name" value="CNMP_BINDING_3"/>
    <property type="match status" value="1"/>
</dbReference>
<organism evidence="6">
    <name type="scientific">Chloropicon laureae</name>
    <dbReference type="NCBI Taxonomy" id="464258"/>
    <lineage>
        <taxon>Eukaryota</taxon>
        <taxon>Viridiplantae</taxon>
        <taxon>Chlorophyta</taxon>
        <taxon>Chloropicophyceae</taxon>
        <taxon>Chloropicales</taxon>
        <taxon>Chloropicaceae</taxon>
        <taxon>Chloropicon</taxon>
    </lineage>
</organism>
<evidence type="ECO:0008006" key="7">
    <source>
        <dbReference type="Google" id="ProtNLM"/>
    </source>
</evidence>
<name>A0A7S2Z5B8_9CHLO</name>
<dbReference type="InterPro" id="IPR009057">
    <property type="entry name" value="Homeodomain-like_sf"/>
</dbReference>
<dbReference type="PROSITE" id="PS50071">
    <property type="entry name" value="HOMEOBOX_2"/>
    <property type="match status" value="1"/>
</dbReference>
<dbReference type="Gene3D" id="1.10.10.60">
    <property type="entry name" value="Homeodomain-like"/>
    <property type="match status" value="1"/>
</dbReference>
<dbReference type="GO" id="GO:0005634">
    <property type="term" value="C:nucleus"/>
    <property type="evidence" value="ECO:0007669"/>
    <property type="project" value="UniProtKB-SubCell"/>
</dbReference>
<dbReference type="Gene3D" id="2.60.120.10">
    <property type="entry name" value="Jelly Rolls"/>
    <property type="match status" value="1"/>
</dbReference>
<accession>A0A7S2Z5B8</accession>
<feature type="region of interest" description="Disordered" evidence="3">
    <location>
        <begin position="1"/>
        <end position="219"/>
    </location>
</feature>
<reference evidence="6" key="1">
    <citation type="submission" date="2021-01" db="EMBL/GenBank/DDBJ databases">
        <authorList>
            <person name="Corre E."/>
            <person name="Pelletier E."/>
            <person name="Niang G."/>
            <person name="Scheremetjew M."/>
            <person name="Finn R."/>
            <person name="Kale V."/>
            <person name="Holt S."/>
            <person name="Cochrane G."/>
            <person name="Meng A."/>
            <person name="Brown T."/>
            <person name="Cohen L."/>
        </authorList>
    </citation>
    <scope>NUCLEOTIDE SEQUENCE</scope>
    <source>
        <strain evidence="6">RCC856</strain>
    </source>
</reference>
<dbReference type="EMBL" id="HBHU01009642">
    <property type="protein sequence ID" value="CAE0023163.1"/>
    <property type="molecule type" value="Transcribed_RNA"/>
</dbReference>
<dbReference type="SUPFAM" id="SSF51206">
    <property type="entry name" value="cAMP-binding domain-like"/>
    <property type="match status" value="1"/>
</dbReference>
<dbReference type="SUPFAM" id="SSF46689">
    <property type="entry name" value="Homeodomain-like"/>
    <property type="match status" value="1"/>
</dbReference>
<dbReference type="InterPro" id="IPR000595">
    <property type="entry name" value="cNMP-bd_dom"/>
</dbReference>
<evidence type="ECO:0000256" key="2">
    <source>
        <dbReference type="RuleBase" id="RU000682"/>
    </source>
</evidence>